<name>A0A9K3E135_HELAN</name>
<feature type="region of interest" description="Disordered" evidence="1">
    <location>
        <begin position="25"/>
        <end position="51"/>
    </location>
</feature>
<dbReference type="Proteomes" id="UP000215914">
    <property type="component" value="Unassembled WGS sequence"/>
</dbReference>
<proteinExistence type="predicted"/>
<evidence type="ECO:0000256" key="1">
    <source>
        <dbReference type="SAM" id="MobiDB-lite"/>
    </source>
</evidence>
<sequence>MISIPEIKLPEHVINIKASHSEVYPVDSSRSSDSEIEEEEIETKTTEGGGGEVVERYKSAVTAMAMVDDDPCRVEVVICGRKSPELCHSDLYPYDQPLDKRYQEHLQAPSS</sequence>
<protein>
    <submittedName>
        <fullName evidence="2">Uncharacterized protein</fullName>
    </submittedName>
</protein>
<comment type="caution">
    <text evidence="2">The sequence shown here is derived from an EMBL/GenBank/DDBJ whole genome shotgun (WGS) entry which is preliminary data.</text>
</comment>
<keyword evidence="3" id="KW-1185">Reference proteome</keyword>
<organism evidence="2 3">
    <name type="scientific">Helianthus annuus</name>
    <name type="common">Common sunflower</name>
    <dbReference type="NCBI Taxonomy" id="4232"/>
    <lineage>
        <taxon>Eukaryota</taxon>
        <taxon>Viridiplantae</taxon>
        <taxon>Streptophyta</taxon>
        <taxon>Embryophyta</taxon>
        <taxon>Tracheophyta</taxon>
        <taxon>Spermatophyta</taxon>
        <taxon>Magnoliopsida</taxon>
        <taxon>eudicotyledons</taxon>
        <taxon>Gunneridae</taxon>
        <taxon>Pentapetalae</taxon>
        <taxon>asterids</taxon>
        <taxon>campanulids</taxon>
        <taxon>Asterales</taxon>
        <taxon>Asteraceae</taxon>
        <taxon>Asteroideae</taxon>
        <taxon>Heliantheae alliance</taxon>
        <taxon>Heliantheae</taxon>
        <taxon>Helianthus</taxon>
    </lineage>
</organism>
<dbReference type="EMBL" id="MNCJ02000330">
    <property type="protein sequence ID" value="KAF5764793.1"/>
    <property type="molecule type" value="Genomic_DNA"/>
</dbReference>
<dbReference type="AlphaFoldDB" id="A0A9K3E135"/>
<accession>A0A9K3E135</accession>
<evidence type="ECO:0000313" key="2">
    <source>
        <dbReference type="EMBL" id="KAF5764793.1"/>
    </source>
</evidence>
<reference evidence="2" key="2">
    <citation type="submission" date="2020-06" db="EMBL/GenBank/DDBJ databases">
        <title>Helianthus annuus Genome sequencing and assembly Release 2.</title>
        <authorList>
            <person name="Gouzy J."/>
            <person name="Langlade N."/>
            <person name="Munos S."/>
        </authorList>
    </citation>
    <scope>NUCLEOTIDE SEQUENCE</scope>
    <source>
        <tissue evidence="2">Leaves</tissue>
    </source>
</reference>
<reference evidence="2" key="1">
    <citation type="journal article" date="2017" name="Nature">
        <title>The sunflower genome provides insights into oil metabolism, flowering and Asterid evolution.</title>
        <authorList>
            <person name="Badouin H."/>
            <person name="Gouzy J."/>
            <person name="Grassa C.J."/>
            <person name="Murat F."/>
            <person name="Staton S.E."/>
            <person name="Cottret L."/>
            <person name="Lelandais-Briere C."/>
            <person name="Owens G.L."/>
            <person name="Carrere S."/>
            <person name="Mayjonade B."/>
            <person name="Legrand L."/>
            <person name="Gill N."/>
            <person name="Kane N.C."/>
            <person name="Bowers J.E."/>
            <person name="Hubner S."/>
            <person name="Bellec A."/>
            <person name="Berard A."/>
            <person name="Berges H."/>
            <person name="Blanchet N."/>
            <person name="Boniface M.C."/>
            <person name="Brunel D."/>
            <person name="Catrice O."/>
            <person name="Chaidir N."/>
            <person name="Claudel C."/>
            <person name="Donnadieu C."/>
            <person name="Faraut T."/>
            <person name="Fievet G."/>
            <person name="Helmstetter N."/>
            <person name="King M."/>
            <person name="Knapp S.J."/>
            <person name="Lai Z."/>
            <person name="Le Paslier M.C."/>
            <person name="Lippi Y."/>
            <person name="Lorenzon L."/>
            <person name="Mandel J.R."/>
            <person name="Marage G."/>
            <person name="Marchand G."/>
            <person name="Marquand E."/>
            <person name="Bret-Mestries E."/>
            <person name="Morien E."/>
            <person name="Nambeesan S."/>
            <person name="Nguyen T."/>
            <person name="Pegot-Espagnet P."/>
            <person name="Pouilly N."/>
            <person name="Raftis F."/>
            <person name="Sallet E."/>
            <person name="Schiex T."/>
            <person name="Thomas J."/>
            <person name="Vandecasteele C."/>
            <person name="Vares D."/>
            <person name="Vear F."/>
            <person name="Vautrin S."/>
            <person name="Crespi M."/>
            <person name="Mangin B."/>
            <person name="Burke J.M."/>
            <person name="Salse J."/>
            <person name="Munos S."/>
            <person name="Vincourt P."/>
            <person name="Rieseberg L.H."/>
            <person name="Langlade N.B."/>
        </authorList>
    </citation>
    <scope>NUCLEOTIDE SEQUENCE</scope>
    <source>
        <tissue evidence="2">Leaves</tissue>
    </source>
</reference>
<evidence type="ECO:0000313" key="3">
    <source>
        <dbReference type="Proteomes" id="UP000215914"/>
    </source>
</evidence>
<dbReference type="Gramene" id="mRNA:HanXRQr2_Chr15g0696131">
    <property type="protein sequence ID" value="CDS:HanXRQr2_Chr15g0696131.1"/>
    <property type="gene ID" value="HanXRQr2_Chr15g0696131"/>
</dbReference>
<gene>
    <name evidence="2" type="ORF">HanXRQr2_Chr15g0696131</name>
</gene>